<dbReference type="PROSITE" id="PS50096">
    <property type="entry name" value="IQ"/>
    <property type="match status" value="1"/>
</dbReference>
<dbReference type="GO" id="GO:0016459">
    <property type="term" value="C:myosin complex"/>
    <property type="evidence" value="ECO:0007669"/>
    <property type="project" value="UniProtKB-KW"/>
</dbReference>
<feature type="region of interest" description="Disordered" evidence="11">
    <location>
        <begin position="325"/>
        <end position="361"/>
    </location>
</feature>
<evidence type="ECO:0008006" key="17">
    <source>
        <dbReference type="Google" id="ProtNLM"/>
    </source>
</evidence>
<feature type="compositionally biased region" description="Low complexity" evidence="11">
    <location>
        <begin position="329"/>
        <end position="349"/>
    </location>
</feature>
<dbReference type="InterPro" id="IPR000048">
    <property type="entry name" value="IQ_motif_EF-hand-BS"/>
</dbReference>
<keyword evidence="4 9" id="KW-0067">ATP-binding</keyword>
<keyword evidence="2" id="KW-0716">Sensory transduction</keyword>
<evidence type="ECO:0000256" key="6">
    <source>
        <dbReference type="ARBA" id="ARBA00023175"/>
    </source>
</evidence>
<comment type="similarity">
    <text evidence="9">Belongs to the TRAFAC class myosin-kinesin ATPase superfamily. Myosin family.</text>
</comment>
<keyword evidence="5 9" id="KW-0518">Myosin</keyword>
<dbReference type="GO" id="GO:0004672">
    <property type="term" value="F:protein kinase activity"/>
    <property type="evidence" value="ECO:0007669"/>
    <property type="project" value="InterPro"/>
</dbReference>
<dbReference type="Gene3D" id="1.25.40.20">
    <property type="entry name" value="Ankyrin repeat-containing domain"/>
    <property type="match status" value="2"/>
</dbReference>
<evidence type="ECO:0000259" key="13">
    <source>
        <dbReference type="PROSITE" id="PS51456"/>
    </source>
</evidence>
<evidence type="ECO:0000256" key="4">
    <source>
        <dbReference type="ARBA" id="ARBA00022840"/>
    </source>
</evidence>
<dbReference type="EMBL" id="HBIX01019427">
    <property type="protein sequence ID" value="CAE0721025.1"/>
    <property type="molecule type" value="Transcribed_RNA"/>
</dbReference>
<evidence type="ECO:0000256" key="9">
    <source>
        <dbReference type="PROSITE-ProRule" id="PRU00782"/>
    </source>
</evidence>
<evidence type="ECO:0000256" key="2">
    <source>
        <dbReference type="ARBA" id="ARBA00022606"/>
    </source>
</evidence>
<evidence type="ECO:0000256" key="7">
    <source>
        <dbReference type="ARBA" id="ARBA00023203"/>
    </source>
</evidence>
<evidence type="ECO:0000256" key="5">
    <source>
        <dbReference type="ARBA" id="ARBA00023123"/>
    </source>
</evidence>
<dbReference type="SMART" id="SM00220">
    <property type="entry name" value="S_TKc"/>
    <property type="match status" value="1"/>
</dbReference>
<protein>
    <recommendedName>
        <fullName evidence="17">Calmodulin</fullName>
    </recommendedName>
</protein>
<dbReference type="GO" id="GO:0016020">
    <property type="term" value="C:membrane"/>
    <property type="evidence" value="ECO:0007669"/>
    <property type="project" value="TreeGrafter"/>
</dbReference>
<feature type="compositionally biased region" description="Low complexity" evidence="11">
    <location>
        <begin position="119"/>
        <end position="130"/>
    </location>
</feature>
<dbReference type="GO" id="GO:0000146">
    <property type="term" value="F:microfilament motor activity"/>
    <property type="evidence" value="ECO:0007669"/>
    <property type="project" value="TreeGrafter"/>
</dbReference>
<proteinExistence type="inferred from homology"/>
<dbReference type="GO" id="GO:0051015">
    <property type="term" value="F:actin filament binding"/>
    <property type="evidence" value="ECO:0007669"/>
    <property type="project" value="TreeGrafter"/>
</dbReference>
<comment type="similarity">
    <text evidence="1">In the C-terminal section; belongs to the TRAFAC class myosin-kinesin ATPase superfamily. Myosin family.</text>
</comment>
<dbReference type="InterPro" id="IPR011009">
    <property type="entry name" value="Kinase-like_dom_sf"/>
</dbReference>
<name>A0A6V0A2E8_9STRA</name>
<keyword evidence="7 9" id="KW-0009">Actin-binding</keyword>
<evidence type="ECO:0000256" key="10">
    <source>
        <dbReference type="SAM" id="Coils"/>
    </source>
</evidence>
<dbReference type="Pfam" id="PF00069">
    <property type="entry name" value="Pkinase"/>
    <property type="match status" value="1"/>
</dbReference>
<dbReference type="GO" id="GO:0005524">
    <property type="term" value="F:ATP binding"/>
    <property type="evidence" value="ECO:0007669"/>
    <property type="project" value="UniProtKB-UniRule"/>
</dbReference>
<feature type="region of interest" description="Disordered" evidence="11">
    <location>
        <begin position="195"/>
        <end position="241"/>
    </location>
</feature>
<feature type="binding site" evidence="9">
    <location>
        <begin position="300"/>
        <end position="307"/>
    </location>
    <ligand>
        <name>ATP</name>
        <dbReference type="ChEBI" id="CHEBI:30616"/>
    </ligand>
</feature>
<dbReference type="InterPro" id="IPR000719">
    <property type="entry name" value="Prot_kinase_dom"/>
</dbReference>
<feature type="region of interest" description="Actin-binding" evidence="9">
    <location>
        <begin position="805"/>
        <end position="827"/>
    </location>
</feature>
<feature type="region of interest" description="Disordered" evidence="11">
    <location>
        <begin position="2024"/>
        <end position="2047"/>
    </location>
</feature>
<dbReference type="PROSITE" id="PS51456">
    <property type="entry name" value="MYOSIN_MOTOR"/>
    <property type="match status" value="1"/>
</dbReference>
<dbReference type="Gene3D" id="1.20.120.720">
    <property type="entry name" value="Myosin VI head, motor domain, U50 subdomain"/>
    <property type="match status" value="1"/>
</dbReference>
<reference evidence="14" key="1">
    <citation type="submission" date="2021-01" db="EMBL/GenBank/DDBJ databases">
        <authorList>
            <person name="Corre E."/>
            <person name="Pelletier E."/>
            <person name="Niang G."/>
            <person name="Scheremetjew M."/>
            <person name="Finn R."/>
            <person name="Kale V."/>
            <person name="Holt S."/>
            <person name="Cochrane G."/>
            <person name="Meng A."/>
            <person name="Brown T."/>
            <person name="Cohen L."/>
        </authorList>
    </citation>
    <scope>NUCLEOTIDE SEQUENCE</scope>
    <source>
        <strain evidence="14">10249 10 AB</strain>
    </source>
</reference>
<dbReference type="Gene3D" id="1.10.10.820">
    <property type="match status" value="1"/>
</dbReference>
<dbReference type="EMBL" id="HBIX01019421">
    <property type="protein sequence ID" value="CAE0721023.1"/>
    <property type="molecule type" value="Transcribed_RNA"/>
</dbReference>
<keyword evidence="6 9" id="KW-0505">Motor protein</keyword>
<feature type="compositionally biased region" description="Low complexity" evidence="11">
    <location>
        <begin position="2033"/>
        <end position="2047"/>
    </location>
</feature>
<gene>
    <name evidence="14" type="ORF">PAUS00366_LOCUS13776</name>
    <name evidence="15" type="ORF">PAUS00366_LOCUS13778</name>
    <name evidence="16" type="ORF">PAUS00366_LOCUS13780</name>
</gene>
<dbReference type="EMBL" id="HBIX01019417">
    <property type="protein sequence ID" value="CAE0721021.1"/>
    <property type="molecule type" value="Transcribed_RNA"/>
</dbReference>
<feature type="compositionally biased region" description="Polar residues" evidence="11">
    <location>
        <begin position="2080"/>
        <end position="2089"/>
    </location>
</feature>
<dbReference type="Gene3D" id="1.20.58.530">
    <property type="match status" value="1"/>
</dbReference>
<dbReference type="Pfam" id="PF00063">
    <property type="entry name" value="Myosin_head"/>
    <property type="match status" value="2"/>
</dbReference>
<dbReference type="PANTHER" id="PTHR13140">
    <property type="entry name" value="MYOSIN"/>
    <property type="match status" value="1"/>
</dbReference>
<feature type="region of interest" description="Disordered" evidence="11">
    <location>
        <begin position="94"/>
        <end position="132"/>
    </location>
</feature>
<feature type="compositionally biased region" description="Basic and acidic residues" evidence="11">
    <location>
        <begin position="2090"/>
        <end position="2104"/>
    </location>
</feature>
<keyword evidence="8" id="KW-0844">Vision</keyword>
<dbReference type="PROSITE" id="PS50011">
    <property type="entry name" value="PROTEIN_KINASE_DOM"/>
    <property type="match status" value="1"/>
</dbReference>
<evidence type="ECO:0000313" key="15">
    <source>
        <dbReference type="EMBL" id="CAE0721023.1"/>
    </source>
</evidence>
<dbReference type="PRINTS" id="PR00193">
    <property type="entry name" value="MYOSINHEAVY"/>
</dbReference>
<feature type="region of interest" description="Disordered" evidence="11">
    <location>
        <begin position="2061"/>
        <end position="2134"/>
    </location>
</feature>
<dbReference type="InterPro" id="IPR036770">
    <property type="entry name" value="Ankyrin_rpt-contain_sf"/>
</dbReference>
<dbReference type="InterPro" id="IPR002110">
    <property type="entry name" value="Ankyrin_rpt"/>
</dbReference>
<feature type="region of interest" description="Disordered" evidence="11">
    <location>
        <begin position="268"/>
        <end position="302"/>
    </location>
</feature>
<evidence type="ECO:0000256" key="11">
    <source>
        <dbReference type="SAM" id="MobiDB-lite"/>
    </source>
</evidence>
<dbReference type="Pfam" id="PF00612">
    <property type="entry name" value="IQ"/>
    <property type="match status" value="1"/>
</dbReference>
<dbReference type="GO" id="GO:0007015">
    <property type="term" value="P:actin filament organization"/>
    <property type="evidence" value="ECO:0007669"/>
    <property type="project" value="TreeGrafter"/>
</dbReference>
<dbReference type="CDD" id="cd00124">
    <property type="entry name" value="MYSc"/>
    <property type="match status" value="1"/>
</dbReference>
<accession>A0A6V0A2E8</accession>
<dbReference type="SMART" id="SM00242">
    <property type="entry name" value="MYSc"/>
    <property type="match status" value="1"/>
</dbReference>
<dbReference type="SUPFAM" id="SSF52540">
    <property type="entry name" value="P-loop containing nucleoside triphosphate hydrolases"/>
    <property type="match status" value="1"/>
</dbReference>
<feature type="compositionally biased region" description="Low complexity" evidence="11">
    <location>
        <begin position="205"/>
        <end position="220"/>
    </location>
</feature>
<dbReference type="SMART" id="SM00248">
    <property type="entry name" value="ANK"/>
    <property type="match status" value="6"/>
</dbReference>
<evidence type="ECO:0000259" key="12">
    <source>
        <dbReference type="PROSITE" id="PS50011"/>
    </source>
</evidence>
<dbReference type="Gene3D" id="1.20.5.4820">
    <property type="match status" value="1"/>
</dbReference>
<feature type="coiled-coil region" evidence="10">
    <location>
        <begin position="1200"/>
        <end position="1234"/>
    </location>
</feature>
<dbReference type="GO" id="GO:0005737">
    <property type="term" value="C:cytoplasm"/>
    <property type="evidence" value="ECO:0007669"/>
    <property type="project" value="TreeGrafter"/>
</dbReference>
<evidence type="ECO:0000313" key="14">
    <source>
        <dbReference type="EMBL" id="CAE0721021.1"/>
    </source>
</evidence>
<organism evidence="14">
    <name type="scientific">Pseudo-nitzschia australis</name>
    <dbReference type="NCBI Taxonomy" id="44445"/>
    <lineage>
        <taxon>Eukaryota</taxon>
        <taxon>Sar</taxon>
        <taxon>Stramenopiles</taxon>
        <taxon>Ochrophyta</taxon>
        <taxon>Bacillariophyta</taxon>
        <taxon>Bacillariophyceae</taxon>
        <taxon>Bacillariophycidae</taxon>
        <taxon>Bacillariales</taxon>
        <taxon>Bacillariaceae</taxon>
        <taxon>Pseudo-nitzschia</taxon>
    </lineage>
</organism>
<evidence type="ECO:0000256" key="1">
    <source>
        <dbReference type="ARBA" id="ARBA00006998"/>
    </source>
</evidence>
<feature type="domain" description="Protein kinase" evidence="12">
    <location>
        <begin position="1689"/>
        <end position="2020"/>
    </location>
</feature>
<dbReference type="InterPro" id="IPR001609">
    <property type="entry name" value="Myosin_head_motor_dom-like"/>
</dbReference>
<feature type="domain" description="Myosin motor" evidence="13">
    <location>
        <begin position="134"/>
        <end position="936"/>
    </location>
</feature>
<keyword evidence="10" id="KW-0175">Coiled coil</keyword>
<dbReference type="Gene3D" id="3.40.850.10">
    <property type="entry name" value="Kinesin motor domain"/>
    <property type="match status" value="1"/>
</dbReference>
<dbReference type="PANTHER" id="PTHR13140:SF845">
    <property type="entry name" value="MYOSIN-LIKE PROTEIN"/>
    <property type="match status" value="1"/>
</dbReference>
<evidence type="ECO:0000256" key="8">
    <source>
        <dbReference type="ARBA" id="ARBA00023305"/>
    </source>
</evidence>
<evidence type="ECO:0000313" key="16">
    <source>
        <dbReference type="EMBL" id="CAE0721025.1"/>
    </source>
</evidence>
<dbReference type="Gene3D" id="1.10.510.10">
    <property type="entry name" value="Transferase(Phosphotransferase) domain 1"/>
    <property type="match status" value="1"/>
</dbReference>
<dbReference type="SUPFAM" id="SSF56112">
    <property type="entry name" value="Protein kinase-like (PK-like)"/>
    <property type="match status" value="1"/>
</dbReference>
<keyword evidence="3 9" id="KW-0547">Nucleotide-binding</keyword>
<dbReference type="InterPro" id="IPR027417">
    <property type="entry name" value="P-loop_NTPase"/>
</dbReference>
<dbReference type="InterPro" id="IPR036961">
    <property type="entry name" value="Kinesin_motor_dom_sf"/>
</dbReference>
<evidence type="ECO:0000256" key="3">
    <source>
        <dbReference type="ARBA" id="ARBA00022741"/>
    </source>
</evidence>
<dbReference type="Pfam" id="PF12796">
    <property type="entry name" value="Ank_2"/>
    <property type="match status" value="1"/>
</dbReference>
<feature type="compositionally biased region" description="Polar residues" evidence="11">
    <location>
        <begin position="2121"/>
        <end position="2134"/>
    </location>
</feature>
<feature type="compositionally biased region" description="Low complexity" evidence="11">
    <location>
        <begin position="97"/>
        <end position="107"/>
    </location>
</feature>
<sequence>MEVNQQVWLRRESSHWGWVPAVIVRKEESGDDINLTLVNDRSSEVSSISNGEPDYFADEEEFQQVIRLEKEQLKSVEHNDIKLRNLPSSFLDELGSSKRNLNSNSSSKSKRHSNSMMVRGSGSPNRNGGSMPVGGVDDLIGLTHLHEPAILHALRLRYDSDIIYTSTGPILIAVNPFKPMPSLYQSGTMEQYRIQGENSKKAKSDTTNTNSKSSNQSYNTPRKGARQANANIESKQDARRLSPHVYQTADDAYRQMLHGLDNVKMMDMKKRNPGTKTGLKRGESRIEDSSPSDQSILVSGESGAGKTVTTKIVLDYFAMLSKKRSDVDNNNNNNGTSSSSSSSSNSGRRTSGRRNTQDVSIEQQVLQSNPILEAFGNARTIRNDNSSRFGKYIDISFTSEGKLVGASIETYLLEKVRIIHPGPGERNYHVFYQFLKAANASDRQDFFLSSKTCRDFRLLTDSGTFDRRDGVDDCETHHQMLEAMKTIGFSDETIYSLMRLVSAILFAGNMSFTPSQDGESCKLDKTKAALACAALLGITYDGLATALTKRSIKAAGETVMKLLTIEESGKACEALIKAVYGATFDFIVKKVNASIQAKSDARRSLGGDDDRKPAASIGVLDIFGFETFEYNSFEQLCINYTNEALQQQFNRYVFKLEQQEYEKEGIMWKFIEFPDNQDVLDLIDVKHTGIMALLDEQCMLPKSTDNKFTRYLYARCDRHPRFSATSAQRVDYVFSIEHYAGLVEYSTEGWLEKNKDQLPAAASELIKSSDFELLLEISSFVRAEDRAGRGTVATKSVSFQFAKQLRTLRSRIEITVPHYIRCLKPNDELCPEYFEPKNIVEQLRCGGVLEAVRVSRAGYPTRYPHDLFSARYYILGNRHDSSPMSPLFSPGSNSLQGRNDRNSNELKKLIAKIALDLWQIDHNFYLVQQELERKRRESHPFYDEVVTKPHPTAIGTMLTGQKKTSNLPSSHKDMNLVVESSAMAPQFQRKQLRRTLTNAHKSPPAGKKAQMKNHRVIRPESREDFLALDFPSRCAVAGLQLGRTKVFLRREAFDRIEGLRSEKFFNAAAIIQKNARGRQCRLWYEEMRCAAIVVQCFMRIKIAQRKLLANRLRKAAITIQCAWRVFVSHMYVFEMQLARRTAAVIIQRQWRHYKNGPGGPTEEDIIYSMTRIQAMYRGKVARVRVAFKQQKLEREHRMRFEEEERLKRREQEELARHRQRKQEEEEQNRLQAQQVLSPVKEQEPVVHQRQLAPVVQGREGRQMVDYDSAELEDLSHEIAENNWAVVENILDKHPELAEAEDPKTGELALHKIARQSSAWALLIDMVLVLYPKALIHRDMMGALPIHHASAHDNLSALEIIYSAYKEGINDTDKMGRLPIHVAANYDAVDAIKLLLSMSPEGAYTMVYRPPHNSGGGLPLHIACRNHGSIGVITALLAENFASAKRTDENGDLPLHLLLRCGEVVDPVVVKTLLTCFSGAVSRTDMNGDLPLAIAIKHQCTPSVTNSILMHFPDAAAVLDSEGHSPLHLAFNHNADDRTLMGLLNHAPALAIQVDKKTSLLPIQVATEKEHSHFIVHNLLKRDLPIDMKEKVRAQLVPHHYSWNHLVANTDDLYYQVVTKVLQSCTQPQVLAMAHIEGPDGKIALAAATPVCKHEMRVMLRLFNTLEVVNQRPAYTNPVSDTQIFYALRYDPPPQANSGAFTILHEEKTDAHPADDYVEDFDDITIMSTASKMSTRSAMTSRTQHSIDEKLRLIRREKGQQVIAKLTSKSEIVERELKVRKDFHLSRHYVPAVISVHHTVQHAAYSEAMAEPGYCITMEGADTTAENLMLDMRKNGKQFPQKAVKRIGISLLHLHEHGLVHGDFGTHNIGKFGSRWKMLGVGGSIPLGRPTDPSRGFYHPPEAIRLEQRRGSNPMGKKSYNASVVSVPAHPTYDIWAYGVVFYEGIAGLPLGPYACRGKRPMSTSEVSKIGLWEENSLRKALRHIPDDDNGMARELIRFMLHPDPHKRATSMRQVLEHPYFTVTQPTPSVAGNQHKQPQQRQYQAQDQRYSSFDPFVVDEETAPPSVQSRQQPMLPPEVQKTASGSTDYSIENRENGVRGRRSGESMKSSKSFGGFRKLKNTIRNGMSTSGKDQF</sequence>
<dbReference type="SUPFAM" id="SSF48403">
    <property type="entry name" value="Ankyrin repeat"/>
    <property type="match status" value="1"/>
</dbReference>